<dbReference type="Proteomes" id="UP000095347">
    <property type="component" value="Unassembled WGS sequence"/>
</dbReference>
<dbReference type="InterPro" id="IPR027266">
    <property type="entry name" value="TrmE/GcvT-like"/>
</dbReference>
<dbReference type="GO" id="GO:0016226">
    <property type="term" value="P:iron-sulfur cluster assembly"/>
    <property type="evidence" value="ECO:0007669"/>
    <property type="project" value="TreeGrafter"/>
</dbReference>
<proteinExistence type="predicted"/>
<comment type="caution">
    <text evidence="3">The sequence shown here is derived from an EMBL/GenBank/DDBJ whole genome shotgun (WGS) entry which is preliminary data.</text>
</comment>
<dbReference type="InterPro" id="IPR017703">
    <property type="entry name" value="YgfZ/GCV_T_CS"/>
</dbReference>
<protein>
    <recommendedName>
        <fullName evidence="2">CAF17 C-terminal domain-containing protein</fullName>
    </recommendedName>
</protein>
<feature type="domain" description="CAF17 C-terminal" evidence="2">
    <location>
        <begin position="227"/>
        <end position="298"/>
    </location>
</feature>
<evidence type="ECO:0000259" key="2">
    <source>
        <dbReference type="Pfam" id="PF25455"/>
    </source>
</evidence>
<dbReference type="AlphaFoldDB" id="A0A1E5Q5K1"/>
<dbReference type="InterPro" id="IPR057460">
    <property type="entry name" value="CAF17_C"/>
</dbReference>
<dbReference type="STRING" id="28181.BEN30_13715"/>
<dbReference type="Pfam" id="PF25455">
    <property type="entry name" value="Beta-barrel_CAF17_C"/>
    <property type="match status" value="1"/>
</dbReference>
<sequence>MDPVKMSDSAVFVALPNRGLLKIAGPDAHTYLQGLVSQDVKRVTADRALYSAFLTPQGKYLYDFFVFEMDGALMLDCEADRRSDFFKRLSMYKLRSDVTLSDVSDDYQVYGVLAPMGFSERGAAKALGTGTGVVYADPRLLDMGCRAVLAQGDTTPLESASLSAGTFDDYEHQRITLGLADGSRDMGVDKALLLEFGFEELDGVSFSKGCFMGQELTARTRYRGLVKKRLLPVKIDGPAPAPGTVFEIDGREAGEMKTSVGDVGLALIRIDKLGDKLGEDVSYTCADATLHPNVPSWVVFQKQEDK</sequence>
<dbReference type="PANTHER" id="PTHR22602">
    <property type="entry name" value="TRANSFERASE CAF17, MITOCHONDRIAL-RELATED"/>
    <property type="match status" value="1"/>
</dbReference>
<gene>
    <name evidence="3" type="ORF">BEN30_13715</name>
</gene>
<evidence type="ECO:0000313" key="4">
    <source>
        <dbReference type="Proteomes" id="UP000095347"/>
    </source>
</evidence>
<dbReference type="NCBIfam" id="TIGR03317">
    <property type="entry name" value="ygfZ_signature"/>
    <property type="match status" value="1"/>
</dbReference>
<organism evidence="3 4">
    <name type="scientific">Magnetovibrio blakemorei</name>
    <dbReference type="NCBI Taxonomy" id="28181"/>
    <lineage>
        <taxon>Bacteria</taxon>
        <taxon>Pseudomonadati</taxon>
        <taxon>Pseudomonadota</taxon>
        <taxon>Alphaproteobacteria</taxon>
        <taxon>Rhodospirillales</taxon>
        <taxon>Magnetovibrionaceae</taxon>
        <taxon>Magnetovibrio</taxon>
    </lineage>
</organism>
<dbReference type="PANTHER" id="PTHR22602:SF0">
    <property type="entry name" value="TRANSFERASE CAF17, MITOCHONDRIAL-RELATED"/>
    <property type="match status" value="1"/>
</dbReference>
<accession>A0A1E5Q5K1</accession>
<name>A0A1E5Q5K1_9PROT</name>
<keyword evidence="4" id="KW-1185">Reference proteome</keyword>
<dbReference type="EMBL" id="MCGG01000046">
    <property type="protein sequence ID" value="OEJ65715.1"/>
    <property type="molecule type" value="Genomic_DNA"/>
</dbReference>
<reference evidence="4" key="1">
    <citation type="submission" date="2016-07" db="EMBL/GenBank/DDBJ databases">
        <authorList>
            <person name="Florea S."/>
            <person name="Webb J.S."/>
            <person name="Jaromczyk J."/>
            <person name="Schardl C.L."/>
        </authorList>
    </citation>
    <scope>NUCLEOTIDE SEQUENCE [LARGE SCALE GENOMIC DNA]</scope>
    <source>
        <strain evidence="4">MV-1</strain>
    </source>
</reference>
<evidence type="ECO:0000313" key="3">
    <source>
        <dbReference type="EMBL" id="OEJ65715.1"/>
    </source>
</evidence>
<dbReference type="SUPFAM" id="SSF103025">
    <property type="entry name" value="Folate-binding domain"/>
    <property type="match status" value="1"/>
</dbReference>
<keyword evidence="1" id="KW-0809">Transit peptide</keyword>
<dbReference type="OrthoDB" id="9796287at2"/>
<dbReference type="Gene3D" id="3.30.1360.120">
    <property type="entry name" value="Probable tRNA modification gtpase trme, domain 1"/>
    <property type="match status" value="1"/>
</dbReference>
<dbReference type="InterPro" id="IPR045179">
    <property type="entry name" value="YgfZ/GcvT"/>
</dbReference>
<evidence type="ECO:0000256" key="1">
    <source>
        <dbReference type="ARBA" id="ARBA00022946"/>
    </source>
</evidence>